<name>A0A2T7NBU2_POMCA</name>
<keyword evidence="4" id="KW-1185">Reference proteome</keyword>
<dbReference type="InterPro" id="IPR005334">
    <property type="entry name" value="Tctex-1-like"/>
</dbReference>
<organism evidence="3 4">
    <name type="scientific">Pomacea canaliculata</name>
    <name type="common">Golden apple snail</name>
    <dbReference type="NCBI Taxonomy" id="400727"/>
    <lineage>
        <taxon>Eukaryota</taxon>
        <taxon>Metazoa</taxon>
        <taxon>Spiralia</taxon>
        <taxon>Lophotrochozoa</taxon>
        <taxon>Mollusca</taxon>
        <taxon>Gastropoda</taxon>
        <taxon>Caenogastropoda</taxon>
        <taxon>Architaenioglossa</taxon>
        <taxon>Ampullarioidea</taxon>
        <taxon>Ampullariidae</taxon>
        <taxon>Pomacea</taxon>
    </lineage>
</organism>
<sequence length="147" mass="16881">MGVEGELHGTKHEKEEKPKDSVGAQEAGKEENTYVIRPNFQHKFRSVMVKEMIHMVLTDKLSGKVYEPDNATEWTRTISDTIKQKLKDMGYDRYKFIVQVVIAEQRGQGTKMACRCFWDADTDSYAQDMYINDSLVCVAAAFGVFHY</sequence>
<dbReference type="FunFam" id="3.30.1140.40:FF:000003">
    <property type="entry name" value="tctex1 domain-containing protein 2"/>
    <property type="match status" value="1"/>
</dbReference>
<dbReference type="PANTHER" id="PTHR21255">
    <property type="entry name" value="T-COMPLEX-ASSOCIATED-TESTIS-EXPRESSED 1/ DYNEIN LIGHT CHAIN"/>
    <property type="match status" value="1"/>
</dbReference>
<dbReference type="Gene3D" id="3.30.1140.40">
    <property type="entry name" value="Tctex-1"/>
    <property type="match status" value="1"/>
</dbReference>
<dbReference type="InterPro" id="IPR038586">
    <property type="entry name" value="Tctex-1-like_sf"/>
</dbReference>
<reference evidence="3 4" key="1">
    <citation type="submission" date="2018-04" db="EMBL/GenBank/DDBJ databases">
        <title>The genome of golden apple snail Pomacea canaliculata provides insight into stress tolerance and invasive adaptation.</title>
        <authorList>
            <person name="Liu C."/>
            <person name="Liu B."/>
            <person name="Ren Y."/>
            <person name="Zhang Y."/>
            <person name="Wang H."/>
            <person name="Li S."/>
            <person name="Jiang F."/>
            <person name="Yin L."/>
            <person name="Zhang G."/>
            <person name="Qian W."/>
            <person name="Fan W."/>
        </authorList>
    </citation>
    <scope>NUCLEOTIDE SEQUENCE [LARGE SCALE GENOMIC DNA]</scope>
    <source>
        <strain evidence="3">SZHN2017</strain>
        <tissue evidence="3">Muscle</tissue>
    </source>
</reference>
<dbReference type="GO" id="GO:0005868">
    <property type="term" value="C:cytoplasmic dynein complex"/>
    <property type="evidence" value="ECO:0007669"/>
    <property type="project" value="TreeGrafter"/>
</dbReference>
<proteinExistence type="inferred from homology"/>
<dbReference type="AlphaFoldDB" id="A0A2T7NBU2"/>
<comment type="caution">
    <text evidence="3">The sequence shown here is derived from an EMBL/GenBank/DDBJ whole genome shotgun (WGS) entry which is preliminary data.</text>
</comment>
<feature type="compositionally biased region" description="Basic and acidic residues" evidence="2">
    <location>
        <begin position="1"/>
        <end position="20"/>
    </location>
</feature>
<accession>A0A2T7NBU2</accession>
<evidence type="ECO:0008006" key="5">
    <source>
        <dbReference type="Google" id="ProtNLM"/>
    </source>
</evidence>
<gene>
    <name evidence="3" type="ORF">C0Q70_21188</name>
</gene>
<dbReference type="GO" id="GO:0005737">
    <property type="term" value="C:cytoplasm"/>
    <property type="evidence" value="ECO:0007669"/>
    <property type="project" value="TreeGrafter"/>
</dbReference>
<feature type="region of interest" description="Disordered" evidence="2">
    <location>
        <begin position="1"/>
        <end position="28"/>
    </location>
</feature>
<evidence type="ECO:0000313" key="4">
    <source>
        <dbReference type="Proteomes" id="UP000245119"/>
    </source>
</evidence>
<evidence type="ECO:0000256" key="2">
    <source>
        <dbReference type="SAM" id="MobiDB-lite"/>
    </source>
</evidence>
<dbReference type="PANTHER" id="PTHR21255:SF7">
    <property type="entry name" value="DYNEIN LIGHT CHAIN TCTEX-TYPE PROTEIN 2B"/>
    <property type="match status" value="1"/>
</dbReference>
<comment type="similarity">
    <text evidence="1">Belongs to the dynein light chain Tctex-type family.</text>
</comment>
<dbReference type="STRING" id="400727.A0A2T7NBU2"/>
<dbReference type="CDD" id="cd21459">
    <property type="entry name" value="DLC-like_TCTEX1D2"/>
    <property type="match status" value="1"/>
</dbReference>
<evidence type="ECO:0000313" key="3">
    <source>
        <dbReference type="EMBL" id="PVD18638.1"/>
    </source>
</evidence>
<dbReference type="OrthoDB" id="10260741at2759"/>
<protein>
    <recommendedName>
        <fullName evidence="5">Tctex1 domain-containing protein 2</fullName>
    </recommendedName>
</protein>
<dbReference type="OMA" id="YVIRPNF"/>
<dbReference type="Pfam" id="PF03645">
    <property type="entry name" value="Tctex-1"/>
    <property type="match status" value="1"/>
</dbReference>
<dbReference type="Proteomes" id="UP000245119">
    <property type="component" value="Linkage Group LG14"/>
</dbReference>
<dbReference type="EMBL" id="PZQS01000014">
    <property type="protein sequence ID" value="PVD18638.1"/>
    <property type="molecule type" value="Genomic_DNA"/>
</dbReference>
<evidence type="ECO:0000256" key="1">
    <source>
        <dbReference type="ARBA" id="ARBA00005361"/>
    </source>
</evidence>
<dbReference type="GO" id="GO:0007018">
    <property type="term" value="P:microtubule-based movement"/>
    <property type="evidence" value="ECO:0007669"/>
    <property type="project" value="TreeGrafter"/>
</dbReference>
<dbReference type="GO" id="GO:0045505">
    <property type="term" value="F:dynein intermediate chain binding"/>
    <property type="evidence" value="ECO:0007669"/>
    <property type="project" value="TreeGrafter"/>
</dbReference>